<protein>
    <submittedName>
        <fullName evidence="1">Uncharacterized protein</fullName>
    </submittedName>
</protein>
<sequence length="46" mass="5216">MENLYSIGIQIPRQRQITILGESRLASRAAQDEYVPLCARRGIATR</sequence>
<evidence type="ECO:0000313" key="1">
    <source>
        <dbReference type="EMBL" id="TGZ51906.1"/>
    </source>
</evidence>
<organism evidence="1 2">
    <name type="scientific">Temnothorax longispinosus</name>
    <dbReference type="NCBI Taxonomy" id="300112"/>
    <lineage>
        <taxon>Eukaryota</taxon>
        <taxon>Metazoa</taxon>
        <taxon>Ecdysozoa</taxon>
        <taxon>Arthropoda</taxon>
        <taxon>Hexapoda</taxon>
        <taxon>Insecta</taxon>
        <taxon>Pterygota</taxon>
        <taxon>Neoptera</taxon>
        <taxon>Endopterygota</taxon>
        <taxon>Hymenoptera</taxon>
        <taxon>Apocrita</taxon>
        <taxon>Aculeata</taxon>
        <taxon>Formicoidea</taxon>
        <taxon>Formicidae</taxon>
        <taxon>Myrmicinae</taxon>
        <taxon>Temnothorax</taxon>
    </lineage>
</organism>
<comment type="caution">
    <text evidence="1">The sequence shown here is derived from an EMBL/GenBank/DDBJ whole genome shotgun (WGS) entry which is preliminary data.</text>
</comment>
<dbReference type="AlphaFoldDB" id="A0A4S2KR53"/>
<accession>A0A4S2KR53</accession>
<gene>
    <name evidence="1" type="ORF">DBV15_05566</name>
</gene>
<keyword evidence="2" id="KW-1185">Reference proteome</keyword>
<evidence type="ECO:0000313" key="2">
    <source>
        <dbReference type="Proteomes" id="UP000310200"/>
    </source>
</evidence>
<name>A0A4S2KR53_9HYME</name>
<dbReference type="Proteomes" id="UP000310200">
    <property type="component" value="Unassembled WGS sequence"/>
</dbReference>
<proteinExistence type="predicted"/>
<reference evidence="1 2" key="1">
    <citation type="journal article" date="2019" name="Philos. Trans. R. Soc. Lond., B, Biol. Sci.">
        <title>Ant behaviour and brain gene expression of defending hosts depend on the ecological success of the intruding social parasite.</title>
        <authorList>
            <person name="Kaur R."/>
            <person name="Stoldt M."/>
            <person name="Jongepier E."/>
            <person name="Feldmeyer B."/>
            <person name="Menzel F."/>
            <person name="Bornberg-Bauer E."/>
            <person name="Foitzik S."/>
        </authorList>
    </citation>
    <scope>NUCLEOTIDE SEQUENCE [LARGE SCALE GENOMIC DNA]</scope>
    <source>
        <tissue evidence="1">Whole body</tissue>
    </source>
</reference>
<dbReference type="EMBL" id="QBLH01001418">
    <property type="protein sequence ID" value="TGZ51906.1"/>
    <property type="molecule type" value="Genomic_DNA"/>
</dbReference>